<proteinExistence type="predicted"/>
<sequence>MKRLTGRWRIVEMDLWDQDAIDLVGPGYIEVDQDGTGEFGFIAVRGWMDCRWGTRDGRPLVEFSWDGDDEGDEISGRGWAVLGDGDVLTGHLFIHRGDDSAFRATPFSHANPRDWQ</sequence>
<dbReference type="RefSeq" id="WP_071062169.1">
    <property type="nucleotide sequence ID" value="NZ_MAXA01000125.1"/>
</dbReference>
<organism evidence="1 2">
    <name type="scientific">Parafrankia soli</name>
    <dbReference type="NCBI Taxonomy" id="2599596"/>
    <lineage>
        <taxon>Bacteria</taxon>
        <taxon>Bacillati</taxon>
        <taxon>Actinomycetota</taxon>
        <taxon>Actinomycetes</taxon>
        <taxon>Frankiales</taxon>
        <taxon>Frankiaceae</taxon>
        <taxon>Parafrankia</taxon>
    </lineage>
</organism>
<protein>
    <submittedName>
        <fullName evidence="1">Uncharacterized protein</fullName>
    </submittedName>
</protein>
<dbReference type="AlphaFoldDB" id="A0A1S1QPR2"/>
<dbReference type="OrthoDB" id="282152at2"/>
<accession>A0A1S1QPR2</accession>
<dbReference type="EMBL" id="MAXA01000125">
    <property type="protein sequence ID" value="OHV35559.1"/>
    <property type="molecule type" value="Genomic_DNA"/>
</dbReference>
<keyword evidence="2" id="KW-1185">Reference proteome</keyword>
<gene>
    <name evidence="1" type="ORF">BBK14_15200</name>
</gene>
<reference evidence="2" key="1">
    <citation type="submission" date="2016-07" db="EMBL/GenBank/DDBJ databases">
        <title>Frankia sp. NRRL B-16219 Genome sequencing.</title>
        <authorList>
            <person name="Ghodhbane-Gtari F."/>
            <person name="Swanson E."/>
            <person name="Gueddou A."/>
            <person name="Louati M."/>
            <person name="Nouioui I."/>
            <person name="Hezbri K."/>
            <person name="Abebe-Akele F."/>
            <person name="Simpson S."/>
            <person name="Morris K."/>
            <person name="Thomas K."/>
            <person name="Gtari M."/>
            <person name="Tisa L.S."/>
        </authorList>
    </citation>
    <scope>NUCLEOTIDE SEQUENCE [LARGE SCALE GENOMIC DNA]</scope>
    <source>
        <strain evidence="2">NRRL B-16219</strain>
    </source>
</reference>
<dbReference type="Proteomes" id="UP000179769">
    <property type="component" value="Unassembled WGS sequence"/>
</dbReference>
<evidence type="ECO:0000313" key="1">
    <source>
        <dbReference type="EMBL" id="OHV35559.1"/>
    </source>
</evidence>
<name>A0A1S1QPR2_9ACTN</name>
<comment type="caution">
    <text evidence="1">The sequence shown here is derived from an EMBL/GenBank/DDBJ whole genome shotgun (WGS) entry which is preliminary data.</text>
</comment>
<evidence type="ECO:0000313" key="2">
    <source>
        <dbReference type="Proteomes" id="UP000179769"/>
    </source>
</evidence>